<feature type="compositionally biased region" description="Basic and acidic residues" evidence="1">
    <location>
        <begin position="111"/>
        <end position="122"/>
    </location>
</feature>
<gene>
    <name evidence="2" type="ORF">QJS04_geneDACA002700</name>
</gene>
<comment type="caution">
    <text evidence="2">The sequence shown here is derived from an EMBL/GenBank/DDBJ whole genome shotgun (WGS) entry which is preliminary data.</text>
</comment>
<evidence type="ECO:0000313" key="2">
    <source>
        <dbReference type="EMBL" id="KAK1267638.1"/>
    </source>
</evidence>
<reference evidence="2" key="2">
    <citation type="submission" date="2023-06" db="EMBL/GenBank/DDBJ databases">
        <authorList>
            <person name="Ma L."/>
            <person name="Liu K.-W."/>
            <person name="Li Z."/>
            <person name="Hsiao Y.-Y."/>
            <person name="Qi Y."/>
            <person name="Fu T."/>
            <person name="Tang G."/>
            <person name="Zhang D."/>
            <person name="Sun W.-H."/>
            <person name="Liu D.-K."/>
            <person name="Li Y."/>
            <person name="Chen G.-Z."/>
            <person name="Liu X.-D."/>
            <person name="Liao X.-Y."/>
            <person name="Jiang Y.-T."/>
            <person name="Yu X."/>
            <person name="Hao Y."/>
            <person name="Huang J."/>
            <person name="Zhao X.-W."/>
            <person name="Ke S."/>
            <person name="Chen Y.-Y."/>
            <person name="Wu W.-L."/>
            <person name="Hsu J.-L."/>
            <person name="Lin Y.-F."/>
            <person name="Huang M.-D."/>
            <person name="Li C.-Y."/>
            <person name="Huang L."/>
            <person name="Wang Z.-W."/>
            <person name="Zhao X."/>
            <person name="Zhong W.-Y."/>
            <person name="Peng D.-H."/>
            <person name="Ahmad S."/>
            <person name="Lan S."/>
            <person name="Zhang J.-S."/>
            <person name="Tsai W.-C."/>
            <person name="Van De Peer Y."/>
            <person name="Liu Z.-J."/>
        </authorList>
    </citation>
    <scope>NUCLEOTIDE SEQUENCE</scope>
    <source>
        <strain evidence="2">SCP</strain>
        <tissue evidence="2">Leaves</tissue>
    </source>
</reference>
<dbReference type="AlphaFoldDB" id="A0AAV9AU56"/>
<accession>A0AAV9AU56</accession>
<feature type="compositionally biased region" description="Polar residues" evidence="1">
    <location>
        <begin position="10"/>
        <end position="19"/>
    </location>
</feature>
<name>A0AAV9AU56_ACOGR</name>
<organism evidence="2 3">
    <name type="scientific">Acorus gramineus</name>
    <name type="common">Dwarf sweet flag</name>
    <dbReference type="NCBI Taxonomy" id="55184"/>
    <lineage>
        <taxon>Eukaryota</taxon>
        <taxon>Viridiplantae</taxon>
        <taxon>Streptophyta</taxon>
        <taxon>Embryophyta</taxon>
        <taxon>Tracheophyta</taxon>
        <taxon>Spermatophyta</taxon>
        <taxon>Magnoliopsida</taxon>
        <taxon>Liliopsida</taxon>
        <taxon>Acoraceae</taxon>
        <taxon>Acorus</taxon>
    </lineage>
</organism>
<reference evidence="2" key="1">
    <citation type="journal article" date="2023" name="Nat. Commun.">
        <title>Diploid and tetraploid genomes of Acorus and the evolution of monocots.</title>
        <authorList>
            <person name="Ma L."/>
            <person name="Liu K.W."/>
            <person name="Li Z."/>
            <person name="Hsiao Y.Y."/>
            <person name="Qi Y."/>
            <person name="Fu T."/>
            <person name="Tang G.D."/>
            <person name="Zhang D."/>
            <person name="Sun W.H."/>
            <person name="Liu D.K."/>
            <person name="Li Y."/>
            <person name="Chen G.Z."/>
            <person name="Liu X.D."/>
            <person name="Liao X.Y."/>
            <person name="Jiang Y.T."/>
            <person name="Yu X."/>
            <person name="Hao Y."/>
            <person name="Huang J."/>
            <person name="Zhao X.W."/>
            <person name="Ke S."/>
            <person name="Chen Y.Y."/>
            <person name="Wu W.L."/>
            <person name="Hsu J.L."/>
            <person name="Lin Y.F."/>
            <person name="Huang M.D."/>
            <person name="Li C.Y."/>
            <person name="Huang L."/>
            <person name="Wang Z.W."/>
            <person name="Zhao X."/>
            <person name="Zhong W.Y."/>
            <person name="Peng D.H."/>
            <person name="Ahmad S."/>
            <person name="Lan S."/>
            <person name="Zhang J.S."/>
            <person name="Tsai W.C."/>
            <person name="Van de Peer Y."/>
            <person name="Liu Z.J."/>
        </authorList>
    </citation>
    <scope>NUCLEOTIDE SEQUENCE</scope>
    <source>
        <strain evidence="2">SCP</strain>
    </source>
</reference>
<keyword evidence="3" id="KW-1185">Reference proteome</keyword>
<sequence length="143" mass="16257">MFKMFKGDKPTTTMATSSRGPGGTQQGLEDDSQRPEDCDSQNTDNDSQGLENIPSDFPEDEFDPAEGLCKKKKKIIIIIYNRKKNPEDPSNSRVQKDSHGSARQKRKRRNDLKQKDVTRRGQEVTQGRMTTDSKPIEVRKLCL</sequence>
<protein>
    <submittedName>
        <fullName evidence="2">Uncharacterized protein</fullName>
    </submittedName>
</protein>
<feature type="region of interest" description="Disordered" evidence="1">
    <location>
        <begin position="1"/>
        <end position="66"/>
    </location>
</feature>
<dbReference type="EMBL" id="JAUJYN010000007">
    <property type="protein sequence ID" value="KAK1267638.1"/>
    <property type="molecule type" value="Genomic_DNA"/>
</dbReference>
<feature type="compositionally biased region" description="Basic and acidic residues" evidence="1">
    <location>
        <begin position="134"/>
        <end position="143"/>
    </location>
</feature>
<feature type="compositionally biased region" description="Polar residues" evidence="1">
    <location>
        <begin position="123"/>
        <end position="133"/>
    </location>
</feature>
<feature type="compositionally biased region" description="Polar residues" evidence="1">
    <location>
        <begin position="40"/>
        <end position="50"/>
    </location>
</feature>
<dbReference type="Proteomes" id="UP001179952">
    <property type="component" value="Unassembled WGS sequence"/>
</dbReference>
<evidence type="ECO:0000256" key="1">
    <source>
        <dbReference type="SAM" id="MobiDB-lite"/>
    </source>
</evidence>
<feature type="region of interest" description="Disordered" evidence="1">
    <location>
        <begin position="80"/>
        <end position="143"/>
    </location>
</feature>
<evidence type="ECO:0000313" key="3">
    <source>
        <dbReference type="Proteomes" id="UP001179952"/>
    </source>
</evidence>
<proteinExistence type="predicted"/>